<dbReference type="InterPro" id="IPR034012">
    <property type="entry name" value="Zn_ribbon_RPB9_C"/>
</dbReference>
<dbReference type="GO" id="GO:0006283">
    <property type="term" value="P:transcription-coupled nucleotide-excision repair"/>
    <property type="evidence" value="ECO:0000318"/>
    <property type="project" value="GO_Central"/>
</dbReference>
<dbReference type="GO" id="GO:0005730">
    <property type="term" value="C:nucleolus"/>
    <property type="evidence" value="ECO:0007669"/>
    <property type="project" value="UniProtKB-SubCell"/>
</dbReference>
<keyword evidence="8" id="KW-0539">Nucleus</keyword>
<evidence type="ECO:0000256" key="5">
    <source>
        <dbReference type="ARBA" id="ARBA00022771"/>
    </source>
</evidence>
<dbReference type="GO" id="GO:0005665">
    <property type="term" value="C:RNA polymerase II, core complex"/>
    <property type="evidence" value="ECO:0000318"/>
    <property type="project" value="GO_Central"/>
</dbReference>
<dbReference type="GO" id="GO:0003899">
    <property type="term" value="F:DNA-directed RNA polymerase activity"/>
    <property type="evidence" value="ECO:0007669"/>
    <property type="project" value="InterPro"/>
</dbReference>
<dbReference type="FunFam" id="2.20.25.10:FF:000004">
    <property type="entry name" value="DNA-directed RNA polymerase subunit"/>
    <property type="match status" value="1"/>
</dbReference>
<evidence type="ECO:0000256" key="9">
    <source>
        <dbReference type="PROSITE-ProRule" id="PRU00472"/>
    </source>
</evidence>
<keyword evidence="7" id="KW-0804">Transcription</keyword>
<dbReference type="Proteomes" id="UP000007305">
    <property type="component" value="Chromosome 7"/>
</dbReference>
<accession>A0A804QHN2</accession>
<dbReference type="Gene3D" id="2.20.25.10">
    <property type="match status" value="2"/>
</dbReference>
<evidence type="ECO:0000313" key="11">
    <source>
        <dbReference type="EnsemblPlants" id="Zm00001eb327460_P005"/>
    </source>
</evidence>
<dbReference type="EnsemblPlants" id="Zm00001eb327460_T005">
    <property type="protein sequence ID" value="Zm00001eb327460_P005"/>
    <property type="gene ID" value="Zm00001eb327460"/>
</dbReference>
<dbReference type="SMART" id="SM00661">
    <property type="entry name" value="RPOL9"/>
    <property type="match status" value="1"/>
</dbReference>
<keyword evidence="6" id="KW-0862">Zinc</keyword>
<evidence type="ECO:0000256" key="3">
    <source>
        <dbReference type="ARBA" id="ARBA00022478"/>
    </source>
</evidence>
<evidence type="ECO:0000256" key="7">
    <source>
        <dbReference type="ARBA" id="ARBA00023163"/>
    </source>
</evidence>
<dbReference type="Gramene" id="Zm00001eb327460_T005">
    <property type="protein sequence ID" value="Zm00001eb327460_P005"/>
    <property type="gene ID" value="Zm00001eb327460"/>
</dbReference>
<keyword evidence="4" id="KW-0479">Metal-binding</keyword>
<comment type="subcellular location">
    <subcellularLocation>
        <location evidence="1">Nucleus</location>
        <location evidence="1">Nucleolus</location>
    </subcellularLocation>
</comment>
<dbReference type="PROSITE" id="PS51133">
    <property type="entry name" value="ZF_TFIIS_2"/>
    <property type="match status" value="1"/>
</dbReference>
<dbReference type="PANTHER" id="PTHR11239:SF16">
    <property type="entry name" value="DNA-DIRECTED RNA POLYMERASE SUBUNIT"/>
    <property type="match status" value="1"/>
</dbReference>
<reference evidence="11" key="3">
    <citation type="submission" date="2021-05" db="UniProtKB">
        <authorList>
            <consortium name="EnsemblPlants"/>
        </authorList>
    </citation>
    <scope>IDENTIFICATION</scope>
    <source>
        <strain evidence="11">cv. B73</strain>
    </source>
</reference>
<dbReference type="InterPro" id="IPR012164">
    <property type="entry name" value="Rpa12/Rpb9/Rpc10/TFS"/>
</dbReference>
<keyword evidence="13" id="KW-1267">Proteomics identification</keyword>
<name>A0A804QHN2_MAIZE</name>
<dbReference type="Pfam" id="PF02150">
    <property type="entry name" value="Zn_ribbon_RPB9"/>
    <property type="match status" value="1"/>
</dbReference>
<dbReference type="GO" id="GO:0003676">
    <property type="term" value="F:nucleic acid binding"/>
    <property type="evidence" value="ECO:0007669"/>
    <property type="project" value="InterPro"/>
</dbReference>
<evidence type="ECO:0000259" key="10">
    <source>
        <dbReference type="PROSITE" id="PS51133"/>
    </source>
</evidence>
<evidence type="ECO:0000256" key="8">
    <source>
        <dbReference type="ARBA" id="ARBA00023242"/>
    </source>
</evidence>
<reference evidence="11" key="2">
    <citation type="submission" date="2019-07" db="EMBL/GenBank/DDBJ databases">
        <authorList>
            <person name="Seetharam A."/>
            <person name="Woodhouse M."/>
            <person name="Cannon E."/>
        </authorList>
    </citation>
    <scope>NUCLEOTIDE SEQUENCE [LARGE SCALE GENOMIC DNA]</scope>
    <source>
        <strain evidence="11">cv. B73</strain>
    </source>
</reference>
<dbReference type="InterPro" id="IPR001222">
    <property type="entry name" value="Znf_TFIIS"/>
</dbReference>
<evidence type="ECO:0000256" key="6">
    <source>
        <dbReference type="ARBA" id="ARBA00022833"/>
    </source>
</evidence>
<keyword evidence="3" id="KW-0240">DNA-directed RNA polymerase</keyword>
<reference evidence="12" key="1">
    <citation type="submission" date="2015-12" db="EMBL/GenBank/DDBJ databases">
        <title>Update maize B73 reference genome by single molecule sequencing technologies.</title>
        <authorList>
            <consortium name="Maize Genome Sequencing Project"/>
            <person name="Ware D."/>
        </authorList>
    </citation>
    <scope>NUCLEOTIDE SEQUENCE [LARGE SCALE GENOMIC DNA]</scope>
    <source>
        <strain evidence="12">cv. B73</strain>
    </source>
</reference>
<dbReference type="GO" id="GO:0006367">
    <property type="term" value="P:transcription initiation at RNA polymerase II promoter"/>
    <property type="evidence" value="ECO:0000318"/>
    <property type="project" value="GO_Central"/>
</dbReference>
<dbReference type="AlphaFoldDB" id="A0A804QHN2"/>
<organism evidence="11 12">
    <name type="scientific">Zea mays</name>
    <name type="common">Maize</name>
    <dbReference type="NCBI Taxonomy" id="4577"/>
    <lineage>
        <taxon>Eukaryota</taxon>
        <taxon>Viridiplantae</taxon>
        <taxon>Streptophyta</taxon>
        <taxon>Embryophyta</taxon>
        <taxon>Tracheophyta</taxon>
        <taxon>Spermatophyta</taxon>
        <taxon>Magnoliopsida</taxon>
        <taxon>Liliopsida</taxon>
        <taxon>Poales</taxon>
        <taxon>Poaceae</taxon>
        <taxon>PACMAD clade</taxon>
        <taxon>Panicoideae</taxon>
        <taxon>Andropogonodae</taxon>
        <taxon>Andropogoneae</taxon>
        <taxon>Tripsacinae</taxon>
        <taxon>Zea</taxon>
    </lineage>
</organism>
<gene>
    <name evidence="11" type="primary">LOC100285329</name>
</gene>
<evidence type="ECO:0000256" key="4">
    <source>
        <dbReference type="ARBA" id="ARBA00022723"/>
    </source>
</evidence>
<keyword evidence="12" id="KW-1185">Reference proteome</keyword>
<dbReference type="PANTHER" id="PTHR11239">
    <property type="entry name" value="DNA-DIRECTED RNA POLYMERASE"/>
    <property type="match status" value="1"/>
</dbReference>
<sequence length="142" mass="16323">MVKATKLLAFVPTAGSLVLESWSFASYFHRLCFVFRRSNNMLYPREDKETRTLLYACQTCEHEEIATDTCVYKRVIRKPGGEPKDVLKDAATDPSLPRTRSVRCYNCNHPEAAFFQAPTKGEQAMTLYFICCNPSCGHRWRD</sequence>
<dbReference type="GO" id="GO:0008270">
    <property type="term" value="F:zinc ion binding"/>
    <property type="evidence" value="ECO:0007669"/>
    <property type="project" value="UniProtKB-KW"/>
</dbReference>
<feature type="domain" description="TFIIS-type" evidence="10">
    <location>
        <begin position="100"/>
        <end position="141"/>
    </location>
</feature>
<evidence type="ECO:0000256" key="1">
    <source>
        <dbReference type="ARBA" id="ARBA00004604"/>
    </source>
</evidence>
<dbReference type="GO" id="GO:0001193">
    <property type="term" value="P:maintenance of transcriptional fidelity during transcription elongation by RNA polymerase II"/>
    <property type="evidence" value="ECO:0000318"/>
    <property type="project" value="GO_Central"/>
</dbReference>
<protein>
    <recommendedName>
        <fullName evidence="10">TFIIS-type domain-containing protein</fullName>
    </recommendedName>
</protein>
<dbReference type="CDD" id="cd10508">
    <property type="entry name" value="Zn-ribbon_RPB9"/>
    <property type="match status" value="1"/>
</dbReference>
<dbReference type="SUPFAM" id="SSF57783">
    <property type="entry name" value="Zinc beta-ribbon"/>
    <property type="match status" value="2"/>
</dbReference>
<dbReference type="Pfam" id="PF01096">
    <property type="entry name" value="Zn_ribbon_TFIIS"/>
    <property type="match status" value="1"/>
</dbReference>
<dbReference type="OrthoDB" id="282270at2759"/>
<keyword evidence="5 9" id="KW-0863">Zinc-finger</keyword>
<proteinExistence type="evidence at protein level"/>
<comment type="similarity">
    <text evidence="2">Belongs to the archaeal RpoM/eukaryotic RPA12/RPB9/RPC11 RNA polymerase family.</text>
</comment>
<evidence type="ECO:0000313" key="12">
    <source>
        <dbReference type="Proteomes" id="UP000007305"/>
    </source>
</evidence>
<evidence type="ECO:0007829" key="13">
    <source>
        <dbReference type="PeptideAtlas" id="A0A804QHN2"/>
    </source>
</evidence>
<dbReference type="InterPro" id="IPR001529">
    <property type="entry name" value="Zn_ribbon_RPB9"/>
</dbReference>
<evidence type="ECO:0000256" key="2">
    <source>
        <dbReference type="ARBA" id="ARBA00008925"/>
    </source>
</evidence>